<dbReference type="Proteomes" id="UP000309186">
    <property type="component" value="Unassembled WGS sequence"/>
</dbReference>
<sequence>MVKIYLLLAILGAVFPYGALLPWLYDNGLNLQLLWQAITANNISVLAWLDVVIAAVALICFIVTDSKKHQVRGAAFAIIATLTVGVACGLPLYLYLKDKHREG</sequence>
<dbReference type="EMBL" id="PPSW01000012">
    <property type="protein sequence ID" value="TLX47459.1"/>
    <property type="molecule type" value="Genomic_DNA"/>
</dbReference>
<name>A0A5R9Q5C0_9GAMM</name>
<evidence type="ECO:0000256" key="1">
    <source>
        <dbReference type="SAM" id="Phobius"/>
    </source>
</evidence>
<dbReference type="AlphaFoldDB" id="A0A5R9Q5C0"/>
<dbReference type="Pfam" id="PF11196">
    <property type="entry name" value="DUF2834"/>
    <property type="match status" value="1"/>
</dbReference>
<dbReference type="InterPro" id="IPR021362">
    <property type="entry name" value="DUF2834"/>
</dbReference>
<proteinExistence type="predicted"/>
<keyword evidence="1" id="KW-0472">Membrane</keyword>
<evidence type="ECO:0000313" key="3">
    <source>
        <dbReference type="Proteomes" id="UP000309186"/>
    </source>
</evidence>
<feature type="transmembrane region" description="Helical" evidence="1">
    <location>
        <begin position="75"/>
        <end position="96"/>
    </location>
</feature>
<keyword evidence="1" id="KW-0812">Transmembrane</keyword>
<evidence type="ECO:0008006" key="4">
    <source>
        <dbReference type="Google" id="ProtNLM"/>
    </source>
</evidence>
<organism evidence="2 3">
    <name type="scientific">Pseudoalteromonas phenolica</name>
    <dbReference type="NCBI Taxonomy" id="161398"/>
    <lineage>
        <taxon>Bacteria</taxon>
        <taxon>Pseudomonadati</taxon>
        <taxon>Pseudomonadota</taxon>
        <taxon>Gammaproteobacteria</taxon>
        <taxon>Alteromonadales</taxon>
        <taxon>Pseudoalteromonadaceae</taxon>
        <taxon>Pseudoalteromonas</taxon>
    </lineage>
</organism>
<reference evidence="2 3" key="1">
    <citation type="submission" date="2018-01" db="EMBL/GenBank/DDBJ databases">
        <title>Co-occurrence of chitin degradation, pigmentation and bioactivity in marine Pseudoalteromonas.</title>
        <authorList>
            <person name="Paulsen S."/>
            <person name="Gram L."/>
            <person name="Machado H."/>
        </authorList>
    </citation>
    <scope>NUCLEOTIDE SEQUENCE [LARGE SCALE GENOMIC DNA]</scope>
    <source>
        <strain evidence="2 3">S3663</strain>
    </source>
</reference>
<evidence type="ECO:0000313" key="2">
    <source>
        <dbReference type="EMBL" id="TLX47459.1"/>
    </source>
</evidence>
<feature type="transmembrane region" description="Helical" evidence="1">
    <location>
        <begin position="5"/>
        <end position="25"/>
    </location>
</feature>
<gene>
    <name evidence="2" type="ORF">C1E24_08910</name>
</gene>
<dbReference type="RefSeq" id="WP_138480635.1">
    <property type="nucleotide sequence ID" value="NZ_PPSW01000012.1"/>
</dbReference>
<comment type="caution">
    <text evidence="2">The sequence shown here is derived from an EMBL/GenBank/DDBJ whole genome shotgun (WGS) entry which is preliminary data.</text>
</comment>
<feature type="transmembrane region" description="Helical" evidence="1">
    <location>
        <begin position="45"/>
        <end position="63"/>
    </location>
</feature>
<dbReference type="OrthoDB" id="2619901at2"/>
<keyword evidence="1" id="KW-1133">Transmembrane helix</keyword>
<accession>A0A5R9Q5C0</accession>
<protein>
    <recommendedName>
        <fullName evidence="4">DUF2834 domain-containing protein</fullName>
    </recommendedName>
</protein>